<evidence type="ECO:0000313" key="1">
    <source>
        <dbReference type="EMBL" id="KAF7396779.1"/>
    </source>
</evidence>
<reference evidence="1" key="1">
    <citation type="journal article" date="2020" name="G3 (Bethesda)">
        <title>High-Quality Assemblies for Three Invasive Social Wasps from the &lt;i&gt;Vespula&lt;/i&gt; Genus.</title>
        <authorList>
            <person name="Harrop T.W.R."/>
            <person name="Guhlin J."/>
            <person name="McLaughlin G.M."/>
            <person name="Permina E."/>
            <person name="Stockwell P."/>
            <person name="Gilligan J."/>
            <person name="Le Lec M.F."/>
            <person name="Gruber M.A.M."/>
            <person name="Quinn O."/>
            <person name="Lovegrove M."/>
            <person name="Duncan E.J."/>
            <person name="Remnant E.J."/>
            <person name="Van Eeckhoven J."/>
            <person name="Graham B."/>
            <person name="Knapp R.A."/>
            <person name="Langford K.W."/>
            <person name="Kronenberg Z."/>
            <person name="Press M.O."/>
            <person name="Eacker S.M."/>
            <person name="Wilson-Rankin E.E."/>
            <person name="Purcell J."/>
            <person name="Lester P.J."/>
            <person name="Dearden P.K."/>
        </authorList>
    </citation>
    <scope>NUCLEOTIDE SEQUENCE</scope>
    <source>
        <strain evidence="1">Marl-1</strain>
    </source>
</reference>
<name>A0A834K192_VESVU</name>
<dbReference type="AlphaFoldDB" id="A0A834K192"/>
<proteinExistence type="predicted"/>
<protein>
    <submittedName>
        <fullName evidence="1">Uncharacterized protein</fullName>
    </submittedName>
</protein>
<sequence length="75" mass="8521">MVEGDRDRYGGKSEVELEQSSLMHVKSTTNSVCDQDKRMLFGAFFARAKGGEEEADSADRGYWIDTLEQTLKRSR</sequence>
<gene>
    <name evidence="1" type="ORF">HZH66_007641</name>
</gene>
<comment type="caution">
    <text evidence="1">The sequence shown here is derived from an EMBL/GenBank/DDBJ whole genome shotgun (WGS) entry which is preliminary data.</text>
</comment>
<evidence type="ECO:0000313" key="2">
    <source>
        <dbReference type="Proteomes" id="UP000614350"/>
    </source>
</evidence>
<keyword evidence="2" id="KW-1185">Reference proteome</keyword>
<accession>A0A834K192</accession>
<dbReference type="EMBL" id="JACSEA010000007">
    <property type="protein sequence ID" value="KAF7396779.1"/>
    <property type="molecule type" value="Genomic_DNA"/>
</dbReference>
<organism evidence="1 2">
    <name type="scientific">Vespula vulgaris</name>
    <name type="common">Yellow jacket</name>
    <name type="synonym">Wasp</name>
    <dbReference type="NCBI Taxonomy" id="7454"/>
    <lineage>
        <taxon>Eukaryota</taxon>
        <taxon>Metazoa</taxon>
        <taxon>Ecdysozoa</taxon>
        <taxon>Arthropoda</taxon>
        <taxon>Hexapoda</taxon>
        <taxon>Insecta</taxon>
        <taxon>Pterygota</taxon>
        <taxon>Neoptera</taxon>
        <taxon>Endopterygota</taxon>
        <taxon>Hymenoptera</taxon>
        <taxon>Apocrita</taxon>
        <taxon>Aculeata</taxon>
        <taxon>Vespoidea</taxon>
        <taxon>Vespidae</taxon>
        <taxon>Vespinae</taxon>
        <taxon>Vespula</taxon>
    </lineage>
</organism>
<dbReference type="Proteomes" id="UP000614350">
    <property type="component" value="Unassembled WGS sequence"/>
</dbReference>